<evidence type="ECO:0000256" key="3">
    <source>
        <dbReference type="ARBA" id="ARBA00022679"/>
    </source>
</evidence>
<dbReference type="GO" id="GO:0039694">
    <property type="term" value="P:viral RNA genome replication"/>
    <property type="evidence" value="ECO:0007669"/>
    <property type="project" value="InterPro"/>
</dbReference>
<comment type="cofactor">
    <cofactor evidence="9">
        <name>Mg(2+)</name>
        <dbReference type="ChEBI" id="CHEBI:18420"/>
    </cofactor>
    <text evidence="9">Binds 2 Mg(2+) per subunit.</text>
</comment>
<accession>A0A514D066</accession>
<keyword evidence="6" id="KW-0693">Viral RNA replication</keyword>
<dbReference type="EC" id="2.7.7.48" evidence="1"/>
<keyword evidence="3" id="KW-0808">Transferase</keyword>
<feature type="non-terminal residue" evidence="11">
    <location>
        <position position="611"/>
    </location>
</feature>
<keyword evidence="2 11" id="KW-0696">RNA-directed RNA polymerase</keyword>
<dbReference type="InterPro" id="IPR043502">
    <property type="entry name" value="DNA/RNA_pol_sf"/>
</dbReference>
<evidence type="ECO:0000256" key="6">
    <source>
        <dbReference type="ARBA" id="ARBA00022953"/>
    </source>
</evidence>
<evidence type="ECO:0000259" key="10">
    <source>
        <dbReference type="PROSITE" id="PS50522"/>
    </source>
</evidence>
<dbReference type="InterPro" id="IPR005093">
    <property type="entry name" value="RNArep_beta"/>
</dbReference>
<dbReference type="InterPro" id="IPR007096">
    <property type="entry name" value="RNA-dir_Rpol_cat_phage"/>
</dbReference>
<evidence type="ECO:0000256" key="5">
    <source>
        <dbReference type="ARBA" id="ARBA00022741"/>
    </source>
</evidence>
<keyword evidence="5" id="KW-0547">Nucleotide-binding</keyword>
<organism evidence="11">
    <name type="scientific">Leviviridae sp</name>
    <dbReference type="NCBI Taxonomy" id="2027243"/>
    <lineage>
        <taxon>Viruses</taxon>
        <taxon>Riboviria</taxon>
        <taxon>Orthornavirae</taxon>
        <taxon>Lenarviricota</taxon>
        <taxon>Leviviricetes</taxon>
        <taxon>Norzivirales</taxon>
        <taxon>Fiersviridae</taxon>
    </lineage>
</organism>
<evidence type="ECO:0000256" key="4">
    <source>
        <dbReference type="ARBA" id="ARBA00022695"/>
    </source>
</evidence>
<feature type="binding site" evidence="9">
    <location>
        <position position="427"/>
    </location>
    <ligand>
        <name>Mg(2+)</name>
        <dbReference type="ChEBI" id="CHEBI:18420"/>
        <label>2</label>
    </ligand>
</feature>
<feature type="binding site" evidence="9">
    <location>
        <position position="428"/>
    </location>
    <ligand>
        <name>Mg(2+)</name>
        <dbReference type="ChEBI" id="CHEBI:18420"/>
        <label>2</label>
    </ligand>
</feature>
<dbReference type="EMBL" id="MN033085">
    <property type="protein sequence ID" value="QDH86993.1"/>
    <property type="molecule type" value="Genomic_RNA"/>
</dbReference>
<protein>
    <recommendedName>
        <fullName evidence="1">RNA-directed RNA polymerase</fullName>
        <ecNumber evidence="1">2.7.7.48</ecNumber>
    </recommendedName>
    <alternativeName>
        <fullName evidence="7">RNA replicase beta chain</fullName>
    </alternativeName>
</protein>
<gene>
    <name evidence="11" type="ORF">H1Rhizo27539_000001</name>
</gene>
<evidence type="ECO:0000256" key="2">
    <source>
        <dbReference type="ARBA" id="ARBA00022484"/>
    </source>
</evidence>
<dbReference type="SUPFAM" id="SSF56672">
    <property type="entry name" value="DNA/RNA polymerases"/>
    <property type="match status" value="1"/>
</dbReference>
<dbReference type="PROSITE" id="PS50522">
    <property type="entry name" value="RDRP_PHAGE"/>
    <property type="match status" value="1"/>
</dbReference>
<dbReference type="GO" id="GO:0000166">
    <property type="term" value="F:nucleotide binding"/>
    <property type="evidence" value="ECO:0007669"/>
    <property type="project" value="UniProtKB-KW"/>
</dbReference>
<keyword evidence="9" id="KW-0460">Magnesium</keyword>
<name>A0A514D066_9VIRU</name>
<comment type="catalytic activity">
    <reaction evidence="8">
        <text>RNA(n) + a ribonucleoside 5'-triphosphate = RNA(n+1) + diphosphate</text>
        <dbReference type="Rhea" id="RHEA:21248"/>
        <dbReference type="Rhea" id="RHEA-COMP:14527"/>
        <dbReference type="Rhea" id="RHEA-COMP:17342"/>
        <dbReference type="ChEBI" id="CHEBI:33019"/>
        <dbReference type="ChEBI" id="CHEBI:61557"/>
        <dbReference type="ChEBI" id="CHEBI:140395"/>
        <dbReference type="EC" id="2.7.7.48"/>
    </reaction>
</comment>
<dbReference type="GO" id="GO:0003968">
    <property type="term" value="F:RNA-directed RNA polymerase activity"/>
    <property type="evidence" value="ECO:0007669"/>
    <property type="project" value="UniProtKB-KW"/>
</dbReference>
<feature type="domain" description="RdRp catalytic" evidence="10">
    <location>
        <begin position="294"/>
        <end position="459"/>
    </location>
</feature>
<evidence type="ECO:0000256" key="8">
    <source>
        <dbReference type="ARBA" id="ARBA00048744"/>
    </source>
</evidence>
<evidence type="ECO:0000256" key="9">
    <source>
        <dbReference type="PIRSR" id="PIRSR605093-1"/>
    </source>
</evidence>
<evidence type="ECO:0000256" key="1">
    <source>
        <dbReference type="ARBA" id="ARBA00012494"/>
    </source>
</evidence>
<keyword evidence="4" id="KW-0548">Nucleotidyltransferase</keyword>
<proteinExistence type="predicted"/>
<keyword evidence="9" id="KW-0479">Metal-binding</keyword>
<dbReference type="Pfam" id="PF03431">
    <property type="entry name" value="RNA_replicase_B"/>
    <property type="match status" value="2"/>
</dbReference>
<sequence>MCPFYTDLHERLIIDVAESYASPAVKQESKLDIAVMRRRVRREGISFLTKTLPKLGKALDKALSQGTKFAPLGFITKPNSTIPKFLGWLFELVFSDQGEVLSSASPRAVRDLRLCLYILYKLEIPYTDDQEEQVLLAFQATDLGLPSSVASDDVIVHARNFITNVFGSFDPHDVIPKHGPGAVATGEKNHEKHRFSRLYSSIERQYPFTEYFVYSLDHLSTDPGYLANQESLSAGTAKVVLVPKDSRGPRLISCEPLEYQWIQGGLGGAIKQHLELHPLTKGHVNFTDQEVNRQLALASSLDAKWVTLDMKDASDRVSVALVAELFRDCPTLLDCLMATRTPETMLPNGNIVTMKKFAPMGSNLCFPIEAVVFMALGVGVIMTEQLREHPCSEMRHRALEGERPHYAASSYSALMWRASRRLYVYGDDIISKREDYALLLQYFPKVGLMFNPDKCCTHGSFRESCGMDAFKGVCVTPLRLKRRWMYGRKQAPETYCSYVAFSNAAYARGLHRVASFVLEAVEASIGRLPIFRERQHEPRRDHHIDYGVLCWVRPYSHDERGPTPWQVRFNSDLQRREFRVLHVVPRKVIVDSTDWCMVLRRLSSSKHGSPG</sequence>
<feature type="binding site" evidence="9">
    <location>
        <position position="309"/>
    </location>
    <ligand>
        <name>Mg(2+)</name>
        <dbReference type="ChEBI" id="CHEBI:18420"/>
        <label>2</label>
    </ligand>
</feature>
<evidence type="ECO:0000313" key="11">
    <source>
        <dbReference type="EMBL" id="QDH86993.1"/>
    </source>
</evidence>
<reference evidence="11" key="1">
    <citation type="submission" date="2019-05" db="EMBL/GenBank/DDBJ databases">
        <title>Metatranscriptomic reconstruction reveals RNA viruses with the potential to shape carbon cycling in soil.</title>
        <authorList>
            <person name="Starr E.P."/>
            <person name="Nuccio E."/>
            <person name="Pett-Ridge J."/>
            <person name="Banfield J.F."/>
            <person name="Firestone M.K."/>
        </authorList>
    </citation>
    <scope>NUCLEOTIDE SEQUENCE</scope>
    <source>
        <strain evidence="11">H1_Rhizo_27_scaffold_539</strain>
    </source>
</reference>
<evidence type="ECO:0000256" key="7">
    <source>
        <dbReference type="ARBA" id="ARBA00030248"/>
    </source>
</evidence>
<dbReference type="GO" id="GO:0046872">
    <property type="term" value="F:metal ion binding"/>
    <property type="evidence" value="ECO:0007669"/>
    <property type="project" value="UniProtKB-KW"/>
</dbReference>